<dbReference type="RefSeq" id="WP_181844808.1">
    <property type="nucleotide sequence ID" value="NZ_JACERJ010000002.1"/>
</dbReference>
<name>A0AAW3SV76_9GAMM</name>
<dbReference type="InterPro" id="IPR002347">
    <property type="entry name" value="SDR_fam"/>
</dbReference>
<dbReference type="PROSITE" id="PS00061">
    <property type="entry name" value="ADH_SHORT"/>
    <property type="match status" value="1"/>
</dbReference>
<dbReference type="AlphaFoldDB" id="A0AAW3SV76"/>
<dbReference type="Gene3D" id="3.40.50.720">
    <property type="entry name" value="NAD(P)-binding Rossmann-like Domain"/>
    <property type="match status" value="1"/>
</dbReference>
<dbReference type="PANTHER" id="PTHR43115">
    <property type="entry name" value="DEHYDROGENASE/REDUCTASE SDR FAMILY MEMBER 11"/>
    <property type="match status" value="1"/>
</dbReference>
<keyword evidence="2" id="KW-0560">Oxidoreductase</keyword>
<sequence>MENSLSGKVALVTGASSGIGAATAVKLAEAGAKVGIAARRTERLEDLKEEITRKGGEALPIAMDVADPVSVNAGVKKLIDAYGSLHILFNNAGLMPVSDVDQFRIDEWNRMVDVNIKGVLNTTAAALPYMIAQHSGHIINTSSIAGRKVMPGLTVYSATKFAVTAFSEGLRMEVGKKHNIRVTCIQPGAVETELFETTTDVSHRQWLEDYKQQLMFLKASDIADAVMYAIQTPAYVDVAELFIIPTQQM</sequence>
<dbReference type="InterPro" id="IPR036291">
    <property type="entry name" value="NAD(P)-bd_dom_sf"/>
</dbReference>
<reference evidence="4 5" key="1">
    <citation type="submission" date="2020-07" db="EMBL/GenBank/DDBJ databases">
        <title>Characterization of Pectobacterium aroidearum strains causing soft rot on Amorphophallus konjac.</title>
        <authorList>
            <person name="Xie H."/>
        </authorList>
    </citation>
    <scope>NUCLEOTIDE SEQUENCE [LARGE SCALE GENOMIC DNA]</scope>
    <source>
        <strain evidence="4 5">MY7</strain>
    </source>
</reference>
<dbReference type="PIRSF" id="PIRSF000126">
    <property type="entry name" value="11-beta-HSD1"/>
    <property type="match status" value="1"/>
</dbReference>
<dbReference type="PANTHER" id="PTHR43115:SF4">
    <property type="entry name" value="DEHYDROGENASE_REDUCTASE SDR FAMILY MEMBER 11"/>
    <property type="match status" value="1"/>
</dbReference>
<proteinExistence type="inferred from homology"/>
<dbReference type="PRINTS" id="PR00080">
    <property type="entry name" value="SDRFAMILY"/>
</dbReference>
<evidence type="ECO:0000256" key="2">
    <source>
        <dbReference type="ARBA" id="ARBA00023002"/>
    </source>
</evidence>
<dbReference type="SUPFAM" id="SSF51735">
    <property type="entry name" value="NAD(P)-binding Rossmann-fold domains"/>
    <property type="match status" value="1"/>
</dbReference>
<accession>A0AAW3SV76</accession>
<evidence type="ECO:0000313" key="4">
    <source>
        <dbReference type="EMBL" id="MBA5203432.1"/>
    </source>
</evidence>
<evidence type="ECO:0000256" key="3">
    <source>
        <dbReference type="RuleBase" id="RU000363"/>
    </source>
</evidence>
<dbReference type="FunFam" id="3.40.50.720:FF:000047">
    <property type="entry name" value="NADP-dependent L-serine/L-allo-threonine dehydrogenase"/>
    <property type="match status" value="1"/>
</dbReference>
<dbReference type="GO" id="GO:0016616">
    <property type="term" value="F:oxidoreductase activity, acting on the CH-OH group of donors, NAD or NADP as acceptor"/>
    <property type="evidence" value="ECO:0007669"/>
    <property type="project" value="UniProtKB-ARBA"/>
</dbReference>
<protein>
    <submittedName>
        <fullName evidence="4">SDR family oxidoreductase</fullName>
    </submittedName>
</protein>
<dbReference type="PRINTS" id="PR00081">
    <property type="entry name" value="GDHRDH"/>
</dbReference>
<gene>
    <name evidence="4" type="ORF">H2Y57_06980</name>
</gene>
<organism evidence="4 5">
    <name type="scientific">Pectobacterium aroidearum</name>
    <dbReference type="NCBI Taxonomy" id="1201031"/>
    <lineage>
        <taxon>Bacteria</taxon>
        <taxon>Pseudomonadati</taxon>
        <taxon>Pseudomonadota</taxon>
        <taxon>Gammaproteobacteria</taxon>
        <taxon>Enterobacterales</taxon>
        <taxon>Pectobacteriaceae</taxon>
        <taxon>Pectobacterium</taxon>
    </lineage>
</organism>
<dbReference type="Proteomes" id="UP000557749">
    <property type="component" value="Unassembled WGS sequence"/>
</dbReference>
<comment type="caution">
    <text evidence="4">The sequence shown here is derived from an EMBL/GenBank/DDBJ whole genome shotgun (WGS) entry which is preliminary data.</text>
</comment>
<dbReference type="Pfam" id="PF00106">
    <property type="entry name" value="adh_short"/>
    <property type="match status" value="1"/>
</dbReference>
<dbReference type="InterPro" id="IPR020904">
    <property type="entry name" value="Sc_DH/Rdtase_CS"/>
</dbReference>
<comment type="similarity">
    <text evidence="1 3">Belongs to the short-chain dehydrogenases/reductases (SDR) family.</text>
</comment>
<dbReference type="EMBL" id="JACERJ010000002">
    <property type="protein sequence ID" value="MBA5203432.1"/>
    <property type="molecule type" value="Genomic_DNA"/>
</dbReference>
<evidence type="ECO:0000313" key="5">
    <source>
        <dbReference type="Proteomes" id="UP000557749"/>
    </source>
</evidence>
<evidence type="ECO:0000256" key="1">
    <source>
        <dbReference type="ARBA" id="ARBA00006484"/>
    </source>
</evidence>